<evidence type="ECO:0008006" key="5">
    <source>
        <dbReference type="Google" id="ProtNLM"/>
    </source>
</evidence>
<dbReference type="InterPro" id="IPR011333">
    <property type="entry name" value="SKP1/BTB/POZ_sf"/>
</dbReference>
<accession>A0A397T952</accession>
<organism evidence="3 4">
    <name type="scientific">Glomus cerebriforme</name>
    <dbReference type="NCBI Taxonomy" id="658196"/>
    <lineage>
        <taxon>Eukaryota</taxon>
        <taxon>Fungi</taxon>
        <taxon>Fungi incertae sedis</taxon>
        <taxon>Mucoromycota</taxon>
        <taxon>Glomeromycotina</taxon>
        <taxon>Glomeromycetes</taxon>
        <taxon>Glomerales</taxon>
        <taxon>Glomeraceae</taxon>
        <taxon>Glomus</taxon>
    </lineage>
</organism>
<feature type="domain" description="BTB" evidence="1">
    <location>
        <begin position="32"/>
        <end position="106"/>
    </location>
</feature>
<proteinExistence type="predicted"/>
<dbReference type="OrthoDB" id="2381294at2759"/>
<dbReference type="InterPro" id="IPR006571">
    <property type="entry name" value="TLDc_dom"/>
</dbReference>
<dbReference type="CDD" id="cd18186">
    <property type="entry name" value="BTB_POZ_ZBTB_KLHL-like"/>
    <property type="match status" value="1"/>
</dbReference>
<dbReference type="Proteomes" id="UP000265703">
    <property type="component" value="Unassembled WGS sequence"/>
</dbReference>
<dbReference type="GO" id="GO:0005737">
    <property type="term" value="C:cytoplasm"/>
    <property type="evidence" value="ECO:0007669"/>
    <property type="project" value="TreeGrafter"/>
</dbReference>
<evidence type="ECO:0000259" key="1">
    <source>
        <dbReference type="PROSITE" id="PS50097"/>
    </source>
</evidence>
<sequence>MKQIYQFTKMLTYHFPEISSDSIPLPVTDHLHDTIIEINDSKSGNIKIFNAHSSVLCKRCEYFKVALSEKWAKKVDDKFKLRLDDLPDAFEMVLKGIHSGTIVLENLNTNILMELMLISDILLLQDFFNFLRSKLDEKKDKTSQEWNDNDIISILKISYRIPSIQDLYLYCQDVLVEKPSILFESPIFLTIDEELLLRILRLDMICLPEITIFNKLIEWGIANTPSFNALTDKTSQIDALGVTLENALQLIRYVNINREEILEYKQILPKRRIQYQLPPRINSSEEPKIIGSRFAGIIASWIDRKETPYTESSNPFLFRNVFKMNDRTDFYQEHQKYYNKSSGRTLPTMRCHHGGPSLMIMKLKGSNKIIGAYVPIDWKQDIAKKVHVTTTESFMFSSDDKYGTNYRLSRIQDFEHAICLEEVKPSGVLLKFGEDLIFDYYLKYYVRCHIKKGFYEQPTILNEGTYNIEKWEIFKLCRKDNRPMIVVNDEVIQTTPPQNPPVETKIIDNDFFGLIATWIDRNEPMKYTGSNMPFQFTPLFRMNDDNFSYQHDKYYNQSTDGLLPTMKCHHGPSLMIMKTSNKIIGAYNPINWKHESYIDEYEQYETTSESFIFSSNDIHGTNHRISRVKNFYHAVCSGKIYSRGYSNVIAPNGVLLKFGRDLEFYYDDGFRGENPSIYCKIRENDSYEQPPIVAAGEYKINEWEIFRVTRKENQIQSRVVMPDIRKFTTKNRLQTNKYVNKRKIPTHKIIDDNFSPSFYQIIDDNFFALIATWIDGAEDSTYSFNTMPFQFTLLFRMKERTSTHSNYYNQSTYHLLPTMKCHHGPSLMVMRIKDSNKIIGAYNPINWKRDLTANNKNQYVRTSESFIFSRSDEGGTRLSRVKNFDKAMSQSKVYPNGILLKFGEDLSFAYVHGNLHTDEPYWEDEENLSYDIIWPFVMCDVKENGYYEQPSILPKGRYEIDRWEIYRVTKIE</sequence>
<dbReference type="SUPFAM" id="SSF54695">
    <property type="entry name" value="POZ domain"/>
    <property type="match status" value="1"/>
</dbReference>
<evidence type="ECO:0000313" key="3">
    <source>
        <dbReference type="EMBL" id="RIA94773.1"/>
    </source>
</evidence>
<dbReference type="AlphaFoldDB" id="A0A397T952"/>
<dbReference type="InterPro" id="IPR052407">
    <property type="entry name" value="BTB_POZ_domain_cont_9"/>
</dbReference>
<dbReference type="PROSITE" id="PS50097">
    <property type="entry name" value="BTB"/>
    <property type="match status" value="1"/>
</dbReference>
<feature type="domain" description="TLDc" evidence="2">
    <location>
        <begin position="760"/>
        <end position="969"/>
    </location>
</feature>
<feature type="domain" description="TLDc" evidence="2">
    <location>
        <begin position="505"/>
        <end position="709"/>
    </location>
</feature>
<reference evidence="3 4" key="1">
    <citation type="submission" date="2018-06" db="EMBL/GenBank/DDBJ databases">
        <title>Comparative genomics reveals the genomic features of Rhizophagus irregularis, R. cerebriforme, R. diaphanum and Gigaspora rosea, and their symbiotic lifestyle signature.</title>
        <authorList>
            <person name="Morin E."/>
            <person name="San Clemente H."/>
            <person name="Chen E.C.H."/>
            <person name="De La Providencia I."/>
            <person name="Hainaut M."/>
            <person name="Kuo A."/>
            <person name="Kohler A."/>
            <person name="Murat C."/>
            <person name="Tang N."/>
            <person name="Roy S."/>
            <person name="Loubradou J."/>
            <person name="Henrissat B."/>
            <person name="Grigoriev I.V."/>
            <person name="Corradi N."/>
            <person name="Roux C."/>
            <person name="Martin F.M."/>
        </authorList>
    </citation>
    <scope>NUCLEOTIDE SEQUENCE [LARGE SCALE GENOMIC DNA]</scope>
    <source>
        <strain evidence="3 4">DAOM 227022</strain>
    </source>
</reference>
<dbReference type="PANTHER" id="PTHR46306">
    <property type="entry name" value="BTB/POZ DOMAIN-CONTAINING PROTEIN 9"/>
    <property type="match status" value="1"/>
</dbReference>
<dbReference type="Pfam" id="PF00651">
    <property type="entry name" value="BTB"/>
    <property type="match status" value="1"/>
</dbReference>
<protein>
    <recommendedName>
        <fullName evidence="5">BTB domain-containing protein</fullName>
    </recommendedName>
</protein>
<comment type="caution">
    <text evidence="3">The sequence shown here is derived from an EMBL/GenBank/DDBJ whole genome shotgun (WGS) entry which is preliminary data.</text>
</comment>
<dbReference type="InterPro" id="IPR000210">
    <property type="entry name" value="BTB/POZ_dom"/>
</dbReference>
<gene>
    <name evidence="3" type="ORF">C1645_759258</name>
</gene>
<evidence type="ECO:0000259" key="2">
    <source>
        <dbReference type="PROSITE" id="PS51886"/>
    </source>
</evidence>
<dbReference type="Gene3D" id="3.30.710.10">
    <property type="entry name" value="Potassium Channel Kv1.1, Chain A"/>
    <property type="match status" value="1"/>
</dbReference>
<dbReference type="EMBL" id="QKYT01000074">
    <property type="protein sequence ID" value="RIA94773.1"/>
    <property type="molecule type" value="Genomic_DNA"/>
</dbReference>
<evidence type="ECO:0000313" key="4">
    <source>
        <dbReference type="Proteomes" id="UP000265703"/>
    </source>
</evidence>
<feature type="domain" description="TLDc" evidence="2">
    <location>
        <begin position="288"/>
        <end position="477"/>
    </location>
</feature>
<name>A0A397T952_9GLOM</name>
<keyword evidence="4" id="KW-1185">Reference proteome</keyword>
<dbReference type="PROSITE" id="PS51886">
    <property type="entry name" value="TLDC"/>
    <property type="match status" value="3"/>
</dbReference>
<dbReference type="Pfam" id="PF07534">
    <property type="entry name" value="TLD"/>
    <property type="match status" value="2"/>
</dbReference>
<dbReference type="PANTHER" id="PTHR46306:SF1">
    <property type="entry name" value="BTB_POZ DOMAIN-CONTAINING PROTEIN 9"/>
    <property type="match status" value="1"/>
</dbReference>